<dbReference type="PROSITE" id="PS50053">
    <property type="entry name" value="UBIQUITIN_2"/>
    <property type="match status" value="1"/>
</dbReference>
<dbReference type="Proteomes" id="UP000785679">
    <property type="component" value="Unassembled WGS sequence"/>
</dbReference>
<keyword evidence="3" id="KW-1185">Reference proteome</keyword>
<evidence type="ECO:0000313" key="3">
    <source>
        <dbReference type="Proteomes" id="UP000785679"/>
    </source>
</evidence>
<accession>A0A8J8SYI1</accession>
<proteinExistence type="predicted"/>
<feature type="domain" description="Ubiquitin-like" evidence="1">
    <location>
        <begin position="15"/>
        <end position="95"/>
    </location>
</feature>
<dbReference type="SUPFAM" id="SSF54236">
    <property type="entry name" value="Ubiquitin-like"/>
    <property type="match status" value="1"/>
</dbReference>
<dbReference type="Gene3D" id="3.10.20.90">
    <property type="entry name" value="Phosphatidylinositol 3-kinase Catalytic Subunit, Chain A, domain 1"/>
    <property type="match status" value="1"/>
</dbReference>
<dbReference type="Pfam" id="PF11976">
    <property type="entry name" value="Rad60-SLD"/>
    <property type="match status" value="1"/>
</dbReference>
<sequence length="100" mass="11172">MDQKGGDTANQTDKIKIKVKSATSHISQEDTIHFKVKKTTKLDKLMEAYCQRVGLPKRACRFLYDGEKIKGDETPEALGMEEDDQIDVFFEQTGGSSASI</sequence>
<dbReference type="SMART" id="SM00213">
    <property type="entry name" value="UBQ"/>
    <property type="match status" value="1"/>
</dbReference>
<organism evidence="2 3">
    <name type="scientific">Halteria grandinella</name>
    <dbReference type="NCBI Taxonomy" id="5974"/>
    <lineage>
        <taxon>Eukaryota</taxon>
        <taxon>Sar</taxon>
        <taxon>Alveolata</taxon>
        <taxon>Ciliophora</taxon>
        <taxon>Intramacronucleata</taxon>
        <taxon>Spirotrichea</taxon>
        <taxon>Stichotrichia</taxon>
        <taxon>Sporadotrichida</taxon>
        <taxon>Halteriidae</taxon>
        <taxon>Halteria</taxon>
    </lineage>
</organism>
<gene>
    <name evidence="2" type="ORF">FGO68_gene15588</name>
</gene>
<dbReference type="InterPro" id="IPR022617">
    <property type="entry name" value="Rad60/SUMO-like_dom"/>
</dbReference>
<evidence type="ECO:0000313" key="2">
    <source>
        <dbReference type="EMBL" id="TNV75559.1"/>
    </source>
</evidence>
<evidence type="ECO:0000259" key="1">
    <source>
        <dbReference type="PROSITE" id="PS50053"/>
    </source>
</evidence>
<reference evidence="2" key="1">
    <citation type="submission" date="2019-06" db="EMBL/GenBank/DDBJ databases">
        <authorList>
            <person name="Zheng W."/>
        </authorList>
    </citation>
    <scope>NUCLEOTIDE SEQUENCE</scope>
    <source>
        <strain evidence="2">QDHG01</strain>
    </source>
</reference>
<dbReference type="EMBL" id="RRYP01015312">
    <property type="protein sequence ID" value="TNV75559.1"/>
    <property type="molecule type" value="Genomic_DNA"/>
</dbReference>
<name>A0A8J8SYI1_HALGN</name>
<dbReference type="AlphaFoldDB" id="A0A8J8SYI1"/>
<dbReference type="OrthoDB" id="442921at2759"/>
<dbReference type="InterPro" id="IPR000626">
    <property type="entry name" value="Ubiquitin-like_dom"/>
</dbReference>
<dbReference type="PANTHER" id="PTHR10562">
    <property type="entry name" value="SMALL UBIQUITIN-RELATED MODIFIER"/>
    <property type="match status" value="1"/>
</dbReference>
<comment type="caution">
    <text evidence="2">The sequence shown here is derived from an EMBL/GenBank/DDBJ whole genome shotgun (WGS) entry which is preliminary data.</text>
</comment>
<dbReference type="InterPro" id="IPR029071">
    <property type="entry name" value="Ubiquitin-like_domsf"/>
</dbReference>
<protein>
    <recommendedName>
        <fullName evidence="1">Ubiquitin-like domain-containing protein</fullName>
    </recommendedName>
</protein>